<feature type="compositionally biased region" description="Polar residues" evidence="1">
    <location>
        <begin position="433"/>
        <end position="445"/>
    </location>
</feature>
<dbReference type="InterPro" id="IPR002716">
    <property type="entry name" value="PIN_dom"/>
</dbReference>
<dbReference type="EMBL" id="KZ819189">
    <property type="protein sequence ID" value="PWZ02315.1"/>
    <property type="molecule type" value="Genomic_DNA"/>
</dbReference>
<gene>
    <name evidence="3" type="ORF">BCV70DRAFT_198597</name>
</gene>
<evidence type="ECO:0000259" key="2">
    <source>
        <dbReference type="Pfam" id="PF13638"/>
    </source>
</evidence>
<dbReference type="Proteomes" id="UP000246740">
    <property type="component" value="Unassembled WGS sequence"/>
</dbReference>
<feature type="region of interest" description="Disordered" evidence="1">
    <location>
        <begin position="75"/>
        <end position="111"/>
    </location>
</feature>
<accession>A0A317XVL3</accession>
<dbReference type="InParanoid" id="A0A317XVL3"/>
<dbReference type="PANTHER" id="PTHR16161:SF0">
    <property type="entry name" value="TRANSCRIPTIONAL PROTEIN SWT1"/>
    <property type="match status" value="1"/>
</dbReference>
<dbReference type="Pfam" id="PF13638">
    <property type="entry name" value="PIN_4"/>
    <property type="match status" value="1"/>
</dbReference>
<feature type="compositionally biased region" description="Polar residues" evidence="1">
    <location>
        <begin position="472"/>
        <end position="484"/>
    </location>
</feature>
<reference evidence="3 4" key="1">
    <citation type="journal article" date="2018" name="Mol. Biol. Evol.">
        <title>Broad Genomic Sampling Reveals a Smut Pathogenic Ancestry of the Fungal Clade Ustilaginomycotina.</title>
        <authorList>
            <person name="Kijpornyongpan T."/>
            <person name="Mondo S.J."/>
            <person name="Barry K."/>
            <person name="Sandor L."/>
            <person name="Lee J."/>
            <person name="Lipzen A."/>
            <person name="Pangilinan J."/>
            <person name="LaButti K."/>
            <person name="Hainaut M."/>
            <person name="Henrissat B."/>
            <person name="Grigoriev I.V."/>
            <person name="Spatafora J.W."/>
            <person name="Aime M.C."/>
        </authorList>
    </citation>
    <scope>NUCLEOTIDE SEQUENCE [LARGE SCALE GENOMIC DNA]</scope>
    <source>
        <strain evidence="3 4">MCA 3645</strain>
    </source>
</reference>
<protein>
    <recommendedName>
        <fullName evidence="2">PIN domain-containing protein</fullName>
    </recommendedName>
</protein>
<dbReference type="PANTHER" id="PTHR16161">
    <property type="entry name" value="TRANSCRIPTIONAL PROTEIN SWT1"/>
    <property type="match status" value="1"/>
</dbReference>
<organism evidence="3 4">
    <name type="scientific">Testicularia cyperi</name>
    <dbReference type="NCBI Taxonomy" id="1882483"/>
    <lineage>
        <taxon>Eukaryota</taxon>
        <taxon>Fungi</taxon>
        <taxon>Dikarya</taxon>
        <taxon>Basidiomycota</taxon>
        <taxon>Ustilaginomycotina</taxon>
        <taxon>Ustilaginomycetes</taxon>
        <taxon>Ustilaginales</taxon>
        <taxon>Anthracoideaceae</taxon>
        <taxon>Testicularia</taxon>
    </lineage>
</organism>
<feature type="region of interest" description="Disordered" evidence="1">
    <location>
        <begin position="472"/>
        <end position="509"/>
    </location>
</feature>
<dbReference type="GO" id="GO:0005634">
    <property type="term" value="C:nucleus"/>
    <property type="evidence" value="ECO:0007669"/>
    <property type="project" value="TreeGrafter"/>
</dbReference>
<dbReference type="OrthoDB" id="2017974at2759"/>
<evidence type="ECO:0000313" key="3">
    <source>
        <dbReference type="EMBL" id="PWZ02315.1"/>
    </source>
</evidence>
<evidence type="ECO:0000256" key="1">
    <source>
        <dbReference type="SAM" id="MobiDB-lite"/>
    </source>
</evidence>
<proteinExistence type="predicted"/>
<sequence length="509" mass="56162">MPTYADLYNEKLRAEGRPLPTNPVRLTISKGEYVWDAEQCRFRYEEEWEEEQLMEFDEPLSQPVVGQAILEEGRGNTVLDSSAGERAPEQTRERSRQLRDELSSSSGGSEMLKALRSDPCSLWVLDTNTLMSCLDLLKALFASLLTRNVAAAQTPPALIGTDAAPRPALIRLVIPYVVISELDGLKTSRRKEDSSGKLVASMARDANSWLLSALQKQKRVPIDADGSGLPSSFWPLFVQPSSHSSRFGGKGGSFDDRSNDELIIGFCSLLRRDTGQGVWFCSDDVNARTRAELEGIDSLGMRELARGVGDQFSHIESTERRMMHIADALIEQWEYQAGIVPNVEAPRHPVHYPDPDGNPANTHLPQHMHPTNLPSAFSGSTDVPDTTIGIIETEMEMADESPTMPMALPTSSNSVTPLTLPSRVPIHPYRNPPSASQEGRNTSDSIHAPGYSAIRRGTHGYTYTPHVATHHSTIDASPAPTASAQMDEELNPQIDWSDLVRSSAPRKRW</sequence>
<dbReference type="InterPro" id="IPR052626">
    <property type="entry name" value="SWT1_Regulator"/>
</dbReference>
<dbReference type="AlphaFoldDB" id="A0A317XVL3"/>
<feature type="domain" description="PIN" evidence="2">
    <location>
        <begin position="123"/>
        <end position="300"/>
    </location>
</feature>
<feature type="compositionally biased region" description="Basic and acidic residues" evidence="1">
    <location>
        <begin position="86"/>
        <end position="102"/>
    </location>
</feature>
<name>A0A317XVL3_9BASI</name>
<dbReference type="Gene3D" id="3.40.50.1010">
    <property type="entry name" value="5'-nuclease"/>
    <property type="match status" value="1"/>
</dbReference>
<keyword evidence="4" id="KW-1185">Reference proteome</keyword>
<evidence type="ECO:0000313" key="4">
    <source>
        <dbReference type="Proteomes" id="UP000246740"/>
    </source>
</evidence>
<feature type="region of interest" description="Disordered" evidence="1">
    <location>
        <begin position="429"/>
        <end position="458"/>
    </location>
</feature>